<protein>
    <submittedName>
        <fullName evidence="7">ZN574 protein</fullName>
    </submittedName>
</protein>
<dbReference type="SUPFAM" id="SSF57667">
    <property type="entry name" value="beta-beta-alpha zinc fingers"/>
    <property type="match status" value="1"/>
</dbReference>
<comment type="caution">
    <text evidence="7">The sequence shown here is derived from an EMBL/GenBank/DDBJ whole genome shotgun (WGS) entry which is preliminary data.</text>
</comment>
<evidence type="ECO:0000259" key="6">
    <source>
        <dbReference type="PROSITE" id="PS50157"/>
    </source>
</evidence>
<dbReference type="InterPro" id="IPR013087">
    <property type="entry name" value="Znf_C2H2_type"/>
</dbReference>
<dbReference type="GO" id="GO:0008270">
    <property type="term" value="F:zinc ion binding"/>
    <property type="evidence" value="ECO:0007669"/>
    <property type="project" value="UniProtKB-KW"/>
</dbReference>
<feature type="non-terminal residue" evidence="7">
    <location>
        <position position="1"/>
    </location>
</feature>
<evidence type="ECO:0000256" key="5">
    <source>
        <dbReference type="PROSITE-ProRule" id="PRU00042"/>
    </source>
</evidence>
<dbReference type="Proteomes" id="UP000551823">
    <property type="component" value="Unassembled WGS sequence"/>
</dbReference>
<evidence type="ECO:0000256" key="4">
    <source>
        <dbReference type="ARBA" id="ARBA00022833"/>
    </source>
</evidence>
<dbReference type="PANTHER" id="PTHR23235:SF120">
    <property type="entry name" value="KRUPPEL-LIKE FACTOR 15"/>
    <property type="match status" value="1"/>
</dbReference>
<dbReference type="GO" id="GO:0000978">
    <property type="term" value="F:RNA polymerase II cis-regulatory region sequence-specific DNA binding"/>
    <property type="evidence" value="ECO:0007669"/>
    <property type="project" value="TreeGrafter"/>
</dbReference>
<evidence type="ECO:0000256" key="2">
    <source>
        <dbReference type="ARBA" id="ARBA00022737"/>
    </source>
</evidence>
<gene>
    <name evidence="7" type="primary">Znf574</name>
    <name evidence="7" type="ORF">NYCLEU_R12553</name>
</gene>
<keyword evidence="2" id="KW-0677">Repeat</keyword>
<organism evidence="7 8">
    <name type="scientific">Nyctiprogne leucopyga</name>
    <dbReference type="NCBI Taxonomy" id="382315"/>
    <lineage>
        <taxon>Eukaryota</taxon>
        <taxon>Metazoa</taxon>
        <taxon>Chordata</taxon>
        <taxon>Craniata</taxon>
        <taxon>Vertebrata</taxon>
        <taxon>Euteleostomi</taxon>
        <taxon>Archelosauria</taxon>
        <taxon>Archosauria</taxon>
        <taxon>Dinosauria</taxon>
        <taxon>Saurischia</taxon>
        <taxon>Theropoda</taxon>
        <taxon>Coelurosauria</taxon>
        <taxon>Aves</taxon>
        <taxon>Neognathae</taxon>
        <taxon>Neoaves</taxon>
        <taxon>Strisores</taxon>
        <taxon>Caprimulgiformes</taxon>
        <taxon>Caprimulgidae</taxon>
        <taxon>Chordeilinae</taxon>
        <taxon>Nyctiprogne</taxon>
    </lineage>
</organism>
<dbReference type="FunFam" id="3.30.160.60:FF:001184">
    <property type="entry name" value="zinc finger protein 574"/>
    <property type="match status" value="1"/>
</dbReference>
<keyword evidence="3 5" id="KW-0863">Zinc-finger</keyword>
<dbReference type="Gene3D" id="3.30.160.60">
    <property type="entry name" value="Classic Zinc Finger"/>
    <property type="match status" value="2"/>
</dbReference>
<feature type="domain" description="C2H2-type" evidence="6">
    <location>
        <begin position="7"/>
        <end position="34"/>
    </location>
</feature>
<evidence type="ECO:0000256" key="3">
    <source>
        <dbReference type="ARBA" id="ARBA00022771"/>
    </source>
</evidence>
<reference evidence="7 8" key="1">
    <citation type="submission" date="2019-09" db="EMBL/GenBank/DDBJ databases">
        <title>Bird 10,000 Genomes (B10K) Project - Family phase.</title>
        <authorList>
            <person name="Zhang G."/>
        </authorList>
    </citation>
    <scope>NUCLEOTIDE SEQUENCE [LARGE SCALE GENOMIC DNA]</scope>
    <source>
        <strain evidence="7">B10K-DU-005-01</strain>
    </source>
</reference>
<sequence>HTGEYPYKCHQCGRSFLLRRLLEVHQLVHLGRQPQVCAGCGAAFADSLRLGQHRCGKGDRRFECPVCGKR</sequence>
<feature type="non-terminal residue" evidence="7">
    <location>
        <position position="70"/>
    </location>
</feature>
<dbReference type="GO" id="GO:0000981">
    <property type="term" value="F:DNA-binding transcription factor activity, RNA polymerase II-specific"/>
    <property type="evidence" value="ECO:0007669"/>
    <property type="project" value="TreeGrafter"/>
</dbReference>
<dbReference type="AlphaFoldDB" id="A0A7L4CUF9"/>
<dbReference type="PROSITE" id="PS00028">
    <property type="entry name" value="ZINC_FINGER_C2H2_1"/>
    <property type="match status" value="1"/>
</dbReference>
<keyword evidence="1" id="KW-0479">Metal-binding</keyword>
<dbReference type="EMBL" id="VZZU01013405">
    <property type="protein sequence ID" value="NXW52822.1"/>
    <property type="molecule type" value="Genomic_DNA"/>
</dbReference>
<name>A0A7L4CUF9_9AVES</name>
<proteinExistence type="predicted"/>
<evidence type="ECO:0000256" key="1">
    <source>
        <dbReference type="ARBA" id="ARBA00022723"/>
    </source>
</evidence>
<evidence type="ECO:0000313" key="8">
    <source>
        <dbReference type="Proteomes" id="UP000551823"/>
    </source>
</evidence>
<dbReference type="PANTHER" id="PTHR23235">
    <property type="entry name" value="KRUEPPEL-LIKE TRANSCRIPTION FACTOR"/>
    <property type="match status" value="1"/>
</dbReference>
<dbReference type="Pfam" id="PF00096">
    <property type="entry name" value="zf-C2H2"/>
    <property type="match status" value="1"/>
</dbReference>
<accession>A0A7L4CUF9</accession>
<dbReference type="InterPro" id="IPR036236">
    <property type="entry name" value="Znf_C2H2_sf"/>
</dbReference>
<evidence type="ECO:0000313" key="7">
    <source>
        <dbReference type="EMBL" id="NXW52822.1"/>
    </source>
</evidence>
<keyword evidence="4" id="KW-0862">Zinc</keyword>
<dbReference type="PROSITE" id="PS50157">
    <property type="entry name" value="ZINC_FINGER_C2H2_2"/>
    <property type="match status" value="1"/>
</dbReference>
<keyword evidence="8" id="KW-1185">Reference proteome</keyword>